<dbReference type="GO" id="GO:0016705">
    <property type="term" value="F:oxidoreductase activity, acting on paired donors, with incorporation or reduction of molecular oxygen"/>
    <property type="evidence" value="ECO:0007669"/>
    <property type="project" value="InterPro"/>
</dbReference>
<evidence type="ECO:0000256" key="1">
    <source>
        <dbReference type="ARBA" id="ARBA00010617"/>
    </source>
</evidence>
<keyword evidence="4" id="KW-0408">Iron</keyword>
<keyword evidence="5" id="KW-1133">Transmembrane helix</keyword>
<evidence type="ECO:0000256" key="2">
    <source>
        <dbReference type="ARBA" id="ARBA00022723"/>
    </source>
</evidence>
<dbReference type="InterPro" id="IPR036396">
    <property type="entry name" value="Cyt_P450_sf"/>
</dbReference>
<evidence type="ECO:0000256" key="4">
    <source>
        <dbReference type="ARBA" id="ARBA00023004"/>
    </source>
</evidence>
<comment type="caution">
    <text evidence="6">The sequence shown here is derived from an EMBL/GenBank/DDBJ whole genome shotgun (WGS) entry which is preliminary data.</text>
</comment>
<gene>
    <name evidence="6" type="ORF">J5N97_002016</name>
</gene>
<keyword evidence="2" id="KW-0479">Metal-binding</keyword>
<dbReference type="OrthoDB" id="1711835at2759"/>
<evidence type="ECO:0008006" key="8">
    <source>
        <dbReference type="Google" id="ProtNLM"/>
    </source>
</evidence>
<dbReference type="Pfam" id="PF00067">
    <property type="entry name" value="p450"/>
    <property type="match status" value="1"/>
</dbReference>
<dbReference type="InterPro" id="IPR001128">
    <property type="entry name" value="Cyt_P450"/>
</dbReference>
<comment type="similarity">
    <text evidence="1">Belongs to the cytochrome P450 family.</text>
</comment>
<keyword evidence="5" id="KW-0472">Membrane</keyword>
<dbReference type="Proteomes" id="UP001085076">
    <property type="component" value="Unassembled WGS sequence"/>
</dbReference>
<dbReference type="PANTHER" id="PTHR24296">
    <property type="entry name" value="CYTOCHROME P450"/>
    <property type="match status" value="1"/>
</dbReference>
<accession>A0A9D5BSR6</accession>
<organism evidence="6 7">
    <name type="scientific">Dioscorea zingiberensis</name>
    <dbReference type="NCBI Taxonomy" id="325984"/>
    <lineage>
        <taxon>Eukaryota</taxon>
        <taxon>Viridiplantae</taxon>
        <taxon>Streptophyta</taxon>
        <taxon>Embryophyta</taxon>
        <taxon>Tracheophyta</taxon>
        <taxon>Spermatophyta</taxon>
        <taxon>Magnoliopsida</taxon>
        <taxon>Liliopsida</taxon>
        <taxon>Dioscoreales</taxon>
        <taxon>Dioscoreaceae</taxon>
        <taxon>Dioscorea</taxon>
    </lineage>
</organism>
<evidence type="ECO:0000313" key="7">
    <source>
        <dbReference type="Proteomes" id="UP001085076"/>
    </source>
</evidence>
<dbReference type="GO" id="GO:0004497">
    <property type="term" value="F:monooxygenase activity"/>
    <property type="evidence" value="ECO:0007669"/>
    <property type="project" value="InterPro"/>
</dbReference>
<dbReference type="AlphaFoldDB" id="A0A9D5BSR6"/>
<proteinExistence type="inferred from homology"/>
<dbReference type="GO" id="GO:0020037">
    <property type="term" value="F:heme binding"/>
    <property type="evidence" value="ECO:0007669"/>
    <property type="project" value="InterPro"/>
</dbReference>
<name>A0A9D5BSR6_9LILI</name>
<evidence type="ECO:0000256" key="3">
    <source>
        <dbReference type="ARBA" id="ARBA00023002"/>
    </source>
</evidence>
<dbReference type="Gene3D" id="1.10.630.10">
    <property type="entry name" value="Cytochrome P450"/>
    <property type="match status" value="1"/>
</dbReference>
<keyword evidence="5" id="KW-0812">Transmembrane</keyword>
<reference evidence="6 7" key="1">
    <citation type="journal article" date="2022" name="Hortic Res">
        <title>The genome of Dioscorea zingiberensis sheds light on the biosynthesis, origin and evolution of the medicinally important diosgenin saponins.</title>
        <authorList>
            <person name="Li Y."/>
            <person name="Tan C."/>
            <person name="Li Z."/>
            <person name="Guo J."/>
            <person name="Li S."/>
            <person name="Chen X."/>
            <person name="Wang C."/>
            <person name="Dai X."/>
            <person name="Yang H."/>
            <person name="Song W."/>
            <person name="Hou L."/>
            <person name="Xu J."/>
            <person name="Tong Z."/>
            <person name="Xu A."/>
            <person name="Yuan X."/>
            <person name="Wang W."/>
            <person name="Yang Q."/>
            <person name="Chen L."/>
            <person name="Sun Z."/>
            <person name="Wang K."/>
            <person name="Pan B."/>
            <person name="Chen J."/>
            <person name="Bao Y."/>
            <person name="Liu F."/>
            <person name="Qi X."/>
            <person name="Gang D.R."/>
            <person name="Wen J."/>
            <person name="Li J."/>
        </authorList>
    </citation>
    <scope>NUCLEOTIDE SEQUENCE [LARGE SCALE GENOMIC DNA]</scope>
    <source>
        <strain evidence="6">Dzin_1.0</strain>
    </source>
</reference>
<sequence>MMAFLFSILTSSPLNVVLPTLIVFFSLIFIYNALQSLFHHFISDGKYCCSSYGPEKHLLIGSLIPFYKNRRRLLGWYTKLLAESPTGTIVVDRLGARRTIITANPENVEYILKTNFNNYPKGKPFTDILGDLLGCGIFNVDGEAWHIRRKLASHEFSTKSLRDFVVKALKSEVHDRLLPILSSSEKKKKVVDMQDFAPAFSI</sequence>
<dbReference type="SUPFAM" id="SSF48264">
    <property type="entry name" value="Cytochrome P450"/>
    <property type="match status" value="1"/>
</dbReference>
<dbReference type="GO" id="GO:0005506">
    <property type="term" value="F:iron ion binding"/>
    <property type="evidence" value="ECO:0007669"/>
    <property type="project" value="InterPro"/>
</dbReference>
<keyword evidence="3" id="KW-0560">Oxidoreductase</keyword>
<protein>
    <recommendedName>
        <fullName evidence="8">Cytochrome P450</fullName>
    </recommendedName>
</protein>
<evidence type="ECO:0000313" key="6">
    <source>
        <dbReference type="EMBL" id="KAJ0960194.1"/>
    </source>
</evidence>
<evidence type="ECO:0000256" key="5">
    <source>
        <dbReference type="SAM" id="Phobius"/>
    </source>
</evidence>
<dbReference type="EMBL" id="JAGGNH010000100">
    <property type="protein sequence ID" value="KAJ0960194.1"/>
    <property type="molecule type" value="Genomic_DNA"/>
</dbReference>
<keyword evidence="7" id="KW-1185">Reference proteome</keyword>
<feature type="transmembrane region" description="Helical" evidence="5">
    <location>
        <begin position="12"/>
        <end position="34"/>
    </location>
</feature>